<accession>A0A1H3SQS5</accession>
<keyword evidence="2" id="KW-1185">Reference proteome</keyword>
<name>A0A1H3SQS5_9BACT</name>
<sequence>MTQSGFWTSMIFVCLLFFFNSKHVQAQLNFLGKPGLVMTPKPGISDEKEYFYMGTSFVPKKFALNNFVRRIDEEDYFVGNLDFASRVRINAVLTRPRNIDRIGIGDRHLDVQVDLIYQRGWLPNVGVVITPEFNGSASLNHNAILLSKYFDLSKDLRLEFSGGYGLPLVFMKPFRGLGLDETKFQWVDKALLGNHYLNDFFGGVQLSAWNSLWISAEYDGRFYNASASVLLFKSLHFQARLLGLEAFSYGFGYRFLLKD</sequence>
<organism evidence="1 2">
    <name type="scientific">Rhodonellum ikkaensis</name>
    <dbReference type="NCBI Taxonomy" id="336829"/>
    <lineage>
        <taxon>Bacteria</taxon>
        <taxon>Pseudomonadati</taxon>
        <taxon>Bacteroidota</taxon>
        <taxon>Cytophagia</taxon>
        <taxon>Cytophagales</taxon>
        <taxon>Cytophagaceae</taxon>
        <taxon>Rhodonellum</taxon>
    </lineage>
</organism>
<dbReference type="Proteomes" id="UP000199663">
    <property type="component" value="Unassembled WGS sequence"/>
</dbReference>
<evidence type="ECO:0000313" key="1">
    <source>
        <dbReference type="EMBL" id="SDZ40433.1"/>
    </source>
</evidence>
<proteinExistence type="predicted"/>
<reference evidence="1 2" key="1">
    <citation type="submission" date="2016-10" db="EMBL/GenBank/DDBJ databases">
        <authorList>
            <person name="Varghese N."/>
            <person name="Submissions S."/>
        </authorList>
    </citation>
    <scope>NUCLEOTIDE SEQUENCE [LARGE SCALE GENOMIC DNA]</scope>
    <source>
        <strain evidence="1 2">DSM 17997</strain>
    </source>
</reference>
<evidence type="ECO:0000313" key="2">
    <source>
        <dbReference type="Proteomes" id="UP000199663"/>
    </source>
</evidence>
<protein>
    <submittedName>
        <fullName evidence="1">Uncharacterized protein</fullName>
    </submittedName>
</protein>
<gene>
    <name evidence="1" type="ORF">SAMN05444412_11330</name>
</gene>
<dbReference type="EMBL" id="FNQC01000013">
    <property type="protein sequence ID" value="SDZ40433.1"/>
    <property type="molecule type" value="Genomic_DNA"/>
</dbReference>
<comment type="caution">
    <text evidence="1">The sequence shown here is derived from an EMBL/GenBank/DDBJ whole genome shotgun (WGS) entry which is preliminary data.</text>
</comment>
<dbReference type="RefSeq" id="WP_019599131.1">
    <property type="nucleotide sequence ID" value="NZ_FNQC01000013.1"/>
</dbReference>